<evidence type="ECO:0008006" key="3">
    <source>
        <dbReference type="Google" id="ProtNLM"/>
    </source>
</evidence>
<accession>A0A409X3H0</accession>
<sequence length="343" mass="39863">MSQCIRRLFSNTFRSCSNRRGVHTNRAPAVVTVEQLEEKKKSLQAKYAPKVRSPLKASTGFLPTFPPPLKPFLRDEDEKALEELYEMFGFLLRNGAAREYGLPTRPDGYLSVSKLLNYPMFRTMDIFKLQEVVNRGKKYHLHIKFDPRRQDGPWWIRSLLTNANGLGVYQTSLQNWESYISRTGIARFDDDYIRLDPIVQNKNFIENYEDESQVFIFLDIHLCILHGLRFFSQVHTSQRRSPTSPFLTRGDNLGIIHPSLFSRVQLVEAKKTHVWGIEPSLAQKIWSVEPDDFDQYGQRKTLLPLPPKRLHGFVDFYDSTFIEKRPVHPDTTREAIETVNSAV</sequence>
<dbReference type="EMBL" id="NHYD01002737">
    <property type="protein sequence ID" value="PPQ85286.1"/>
    <property type="molecule type" value="Genomic_DNA"/>
</dbReference>
<dbReference type="AlphaFoldDB" id="A0A409X3H0"/>
<dbReference type="OrthoDB" id="419694at2759"/>
<comment type="caution">
    <text evidence="1">The sequence shown here is derived from an EMBL/GenBank/DDBJ whole genome shotgun (WGS) entry which is preliminary data.</text>
</comment>
<dbReference type="GO" id="GO:0016740">
    <property type="term" value="F:transferase activity"/>
    <property type="evidence" value="ECO:0007669"/>
    <property type="project" value="InterPro"/>
</dbReference>
<protein>
    <recommendedName>
        <fullName evidence="3">2'-phosphotransferase</fullName>
    </recommendedName>
</protein>
<gene>
    <name evidence="1" type="ORF">CVT25_010059</name>
</gene>
<proteinExistence type="predicted"/>
<dbReference type="SUPFAM" id="SSF56399">
    <property type="entry name" value="ADP-ribosylation"/>
    <property type="match status" value="1"/>
</dbReference>
<name>A0A409X3H0_PSICY</name>
<evidence type="ECO:0000313" key="1">
    <source>
        <dbReference type="EMBL" id="PPQ85286.1"/>
    </source>
</evidence>
<keyword evidence="2" id="KW-1185">Reference proteome</keyword>
<dbReference type="InParanoid" id="A0A409X3H0"/>
<evidence type="ECO:0000313" key="2">
    <source>
        <dbReference type="Proteomes" id="UP000283269"/>
    </source>
</evidence>
<organism evidence="1 2">
    <name type="scientific">Psilocybe cyanescens</name>
    <dbReference type="NCBI Taxonomy" id="93625"/>
    <lineage>
        <taxon>Eukaryota</taxon>
        <taxon>Fungi</taxon>
        <taxon>Dikarya</taxon>
        <taxon>Basidiomycota</taxon>
        <taxon>Agaricomycotina</taxon>
        <taxon>Agaricomycetes</taxon>
        <taxon>Agaricomycetidae</taxon>
        <taxon>Agaricales</taxon>
        <taxon>Agaricineae</taxon>
        <taxon>Strophariaceae</taxon>
        <taxon>Psilocybe</taxon>
    </lineage>
</organism>
<dbReference type="Proteomes" id="UP000283269">
    <property type="component" value="Unassembled WGS sequence"/>
</dbReference>
<dbReference type="InterPro" id="IPR002745">
    <property type="entry name" value="Ptrans_KptA/Tpt1"/>
</dbReference>
<dbReference type="Pfam" id="PF01885">
    <property type="entry name" value="PTS_2-RNA"/>
    <property type="match status" value="1"/>
</dbReference>
<reference evidence="1 2" key="1">
    <citation type="journal article" date="2018" name="Evol. Lett.">
        <title>Horizontal gene cluster transfer increased hallucinogenic mushroom diversity.</title>
        <authorList>
            <person name="Reynolds H.T."/>
            <person name="Vijayakumar V."/>
            <person name="Gluck-Thaler E."/>
            <person name="Korotkin H.B."/>
            <person name="Matheny P.B."/>
            <person name="Slot J.C."/>
        </authorList>
    </citation>
    <scope>NUCLEOTIDE SEQUENCE [LARGE SCALE GENOMIC DNA]</scope>
    <source>
        <strain evidence="1 2">2631</strain>
    </source>
</reference>